<dbReference type="EMBL" id="CAJVQA010012548">
    <property type="protein sequence ID" value="CAG8717504.1"/>
    <property type="molecule type" value="Genomic_DNA"/>
</dbReference>
<dbReference type="GO" id="GO:0006629">
    <property type="term" value="P:lipid metabolic process"/>
    <property type="evidence" value="ECO:0007669"/>
    <property type="project" value="InterPro"/>
</dbReference>
<dbReference type="AlphaFoldDB" id="A0A9N9I2U2"/>
<dbReference type="Pfam" id="PF03009">
    <property type="entry name" value="GDPD"/>
    <property type="match status" value="1"/>
</dbReference>
<dbReference type="PANTHER" id="PTHR43805">
    <property type="entry name" value="GLYCEROPHOSPHORYL DIESTER PHOSPHODIESTERASE"/>
    <property type="match status" value="1"/>
</dbReference>
<dbReference type="Proteomes" id="UP000789759">
    <property type="component" value="Unassembled WGS sequence"/>
</dbReference>
<dbReference type="PANTHER" id="PTHR43805:SF1">
    <property type="entry name" value="GP-PDE DOMAIN-CONTAINING PROTEIN"/>
    <property type="match status" value="1"/>
</dbReference>
<sequence>MSNWLLPNLPIRHLLRELSVGSTGHPLGLLNQLKPTKGHRGNPIKFTENTLVSLEQAIKIGADGIESDVRFTKDEEVIMMHDTTLERTTNGKNFLEILLTRSEIGSGNVNDRNWKGYIEYLVTKDNERVSKLQEVLNLLKLNKNIFFIMDIKDDNNIDILNRIADIIHSEPYDFRTQIYLGIWAYDFLIRARQVLPGFPISFIGSNISVAREQFFDKVESYNMEYTYILEDTTDFISQIRDRGRKLFVWTVDTESDMRSLFFYGVDAILTDDPLKCISVKKQM</sequence>
<dbReference type="InterPro" id="IPR017946">
    <property type="entry name" value="PLC-like_Pdiesterase_TIM-brl"/>
</dbReference>
<keyword evidence="3" id="KW-1185">Reference proteome</keyword>
<reference evidence="2" key="1">
    <citation type="submission" date="2021-06" db="EMBL/GenBank/DDBJ databases">
        <authorList>
            <person name="Kallberg Y."/>
            <person name="Tangrot J."/>
            <person name="Rosling A."/>
        </authorList>
    </citation>
    <scope>NUCLEOTIDE SEQUENCE</scope>
    <source>
        <strain evidence="2">FL966</strain>
    </source>
</reference>
<dbReference type="OrthoDB" id="1470350at2759"/>
<dbReference type="InterPro" id="IPR030395">
    <property type="entry name" value="GP_PDE_dom"/>
</dbReference>
<evidence type="ECO:0000259" key="1">
    <source>
        <dbReference type="PROSITE" id="PS51704"/>
    </source>
</evidence>
<organism evidence="2 3">
    <name type="scientific">Cetraspora pellucida</name>
    <dbReference type="NCBI Taxonomy" id="1433469"/>
    <lineage>
        <taxon>Eukaryota</taxon>
        <taxon>Fungi</taxon>
        <taxon>Fungi incertae sedis</taxon>
        <taxon>Mucoromycota</taxon>
        <taxon>Glomeromycotina</taxon>
        <taxon>Glomeromycetes</taxon>
        <taxon>Diversisporales</taxon>
        <taxon>Gigasporaceae</taxon>
        <taxon>Cetraspora</taxon>
    </lineage>
</organism>
<protein>
    <submittedName>
        <fullName evidence="2">5049_t:CDS:1</fullName>
    </submittedName>
</protein>
<evidence type="ECO:0000313" key="2">
    <source>
        <dbReference type="EMBL" id="CAG8717504.1"/>
    </source>
</evidence>
<comment type="caution">
    <text evidence="2">The sequence shown here is derived from an EMBL/GenBank/DDBJ whole genome shotgun (WGS) entry which is preliminary data.</text>
</comment>
<evidence type="ECO:0000313" key="3">
    <source>
        <dbReference type="Proteomes" id="UP000789759"/>
    </source>
</evidence>
<dbReference type="Gene3D" id="3.20.20.190">
    <property type="entry name" value="Phosphatidylinositol (PI) phosphodiesterase"/>
    <property type="match status" value="1"/>
</dbReference>
<name>A0A9N9I2U2_9GLOM</name>
<feature type="non-terminal residue" evidence="2">
    <location>
        <position position="1"/>
    </location>
</feature>
<dbReference type="GO" id="GO:0008081">
    <property type="term" value="F:phosphoric diester hydrolase activity"/>
    <property type="evidence" value="ECO:0007669"/>
    <property type="project" value="InterPro"/>
</dbReference>
<feature type="domain" description="GP-PDE" evidence="1">
    <location>
        <begin position="34"/>
        <end position="280"/>
    </location>
</feature>
<gene>
    <name evidence="2" type="ORF">CPELLU_LOCUS12690</name>
</gene>
<dbReference type="SUPFAM" id="SSF51695">
    <property type="entry name" value="PLC-like phosphodiesterases"/>
    <property type="match status" value="1"/>
</dbReference>
<proteinExistence type="predicted"/>
<dbReference type="PROSITE" id="PS51704">
    <property type="entry name" value="GP_PDE"/>
    <property type="match status" value="1"/>
</dbReference>
<accession>A0A9N9I2U2</accession>